<reference evidence="1 2" key="1">
    <citation type="submission" date="2020-04" db="EMBL/GenBank/DDBJ databases">
        <title>Massilia sp. RP-1-19 isolated from soil.</title>
        <authorList>
            <person name="Dahal R.H."/>
        </authorList>
    </citation>
    <scope>NUCLEOTIDE SEQUENCE [LARGE SCALE GENOMIC DNA]</scope>
    <source>
        <strain evidence="1 2">RP-1-19</strain>
    </source>
</reference>
<dbReference type="AlphaFoldDB" id="A0A848HLH0"/>
<name>A0A848HLH0_9BURK</name>
<comment type="caution">
    <text evidence="1">The sequence shown here is derived from an EMBL/GenBank/DDBJ whole genome shotgun (WGS) entry which is preliminary data.</text>
</comment>
<keyword evidence="2" id="KW-1185">Reference proteome</keyword>
<sequence length="256" mass="28666">MPAFAARDGKAQAGPIATVHVPYVRDPVDKSYRKMIRGMDRFVRDRGYAPAATLRFRLLPRLPNAKMDDISLRVAGDNITLPVKLAPDNSFILERNEQALREDAAVVANRKSTSMTWRAWVQTPGLPEGTRRLGDLRLECRVGMDSGLISNTSPMFAWLTNALTDTEQVCSSEDGNYLFFAGRPVFSVTLRHGARSEVLPFKLLYAGGNETRESLPFCDCQVLLDRSYYAPLWDKSWPDDTMVEFAYMEEPAGAPP</sequence>
<evidence type="ECO:0000313" key="1">
    <source>
        <dbReference type="EMBL" id="NML62746.1"/>
    </source>
</evidence>
<gene>
    <name evidence="1" type="ORF">HHL21_16995</name>
</gene>
<accession>A0A848HLH0</accession>
<dbReference type="Proteomes" id="UP000583752">
    <property type="component" value="Unassembled WGS sequence"/>
</dbReference>
<organism evidence="1 2">
    <name type="scientific">Massilia polaris</name>
    <dbReference type="NCBI Taxonomy" id="2728846"/>
    <lineage>
        <taxon>Bacteria</taxon>
        <taxon>Pseudomonadati</taxon>
        <taxon>Pseudomonadota</taxon>
        <taxon>Betaproteobacteria</taxon>
        <taxon>Burkholderiales</taxon>
        <taxon>Oxalobacteraceae</taxon>
        <taxon>Telluria group</taxon>
        <taxon>Massilia</taxon>
    </lineage>
</organism>
<evidence type="ECO:0000313" key="2">
    <source>
        <dbReference type="Proteomes" id="UP000583752"/>
    </source>
</evidence>
<protein>
    <submittedName>
        <fullName evidence="1">Uncharacterized protein</fullName>
    </submittedName>
</protein>
<proteinExistence type="predicted"/>
<dbReference type="EMBL" id="JABBGG010000010">
    <property type="protein sequence ID" value="NML62746.1"/>
    <property type="molecule type" value="Genomic_DNA"/>
</dbReference>